<dbReference type="Proteomes" id="UP000266328">
    <property type="component" value="Unassembled WGS sequence"/>
</dbReference>
<dbReference type="SUPFAM" id="SSF48024">
    <property type="entry name" value="N-terminal domain of DnaB helicase"/>
    <property type="match status" value="1"/>
</dbReference>
<dbReference type="PANTHER" id="PTHR30153:SF2">
    <property type="entry name" value="REPLICATIVE DNA HELICASE"/>
    <property type="match status" value="1"/>
</dbReference>
<comment type="catalytic activity">
    <reaction evidence="11">
        <text>ATP + H2O = ADP + phosphate + H(+)</text>
        <dbReference type="Rhea" id="RHEA:13065"/>
        <dbReference type="ChEBI" id="CHEBI:15377"/>
        <dbReference type="ChEBI" id="CHEBI:15378"/>
        <dbReference type="ChEBI" id="CHEBI:30616"/>
        <dbReference type="ChEBI" id="CHEBI:43474"/>
        <dbReference type="ChEBI" id="CHEBI:456216"/>
        <dbReference type="EC" id="5.6.2.3"/>
    </reaction>
</comment>
<dbReference type="Gene3D" id="3.40.50.300">
    <property type="entry name" value="P-loop containing nucleotide triphosphate hydrolases"/>
    <property type="match status" value="1"/>
</dbReference>
<dbReference type="GO" id="GO:0005829">
    <property type="term" value="C:cytosol"/>
    <property type="evidence" value="ECO:0007669"/>
    <property type="project" value="TreeGrafter"/>
</dbReference>
<dbReference type="GO" id="GO:0043139">
    <property type="term" value="F:5'-3' DNA helicase activity"/>
    <property type="evidence" value="ECO:0007669"/>
    <property type="project" value="UniProtKB-EC"/>
</dbReference>
<dbReference type="GO" id="GO:0005524">
    <property type="term" value="F:ATP binding"/>
    <property type="evidence" value="ECO:0007669"/>
    <property type="project" value="UniProtKB-KW"/>
</dbReference>
<sequence length="458" mass="50270">MEEPMSDDAQVEVKVPYDERAETALLGDCLSDDKKSSCYLQTKTEIAADDFYLTEHVDIARAIEAVVSSGKRADPVTVGAELTKQGKLDSVGGYAYLQKLIDLHYTDADSGTYADIIKDMARRRSIARATRDVYEQSFNLAIPLSSLREALSQVLVDGSETRSRKMFDSCQEELTRVVDREKLKEERESSPRSRIKALDEIIDRFRPERLGILAGAPSTGKSSLAGWIVLKNAASDRHIPCGFVSLEMPEGEVLQRLVAGEAGVENGEIDRPNVSDQTLKAYQTALNTLSSLPVYIVDSTRCQATEDEVLNMVQLMAVVDGCKLIVVDYLQLIHSTKGNVTRAEELSRLAARLKTTAVRLGVYILAVSQVSREAVKQGNALTMQDLKDSSGLEQAADDIILLSEADGSTDERGILLCIVDKHRSGKRGRCGVEFDKQHQTWSSTGGAPALEEGKHDRA</sequence>
<evidence type="ECO:0000313" key="15">
    <source>
        <dbReference type="Proteomes" id="UP000266328"/>
    </source>
</evidence>
<name>A0A398D0S7_9BACT</name>
<dbReference type="OrthoDB" id="9773982at2"/>
<evidence type="ECO:0000256" key="11">
    <source>
        <dbReference type="ARBA" id="ARBA00048954"/>
    </source>
</evidence>
<organism evidence="14 15">
    <name type="scientific">Candidatus Cryosericum terrychapinii</name>
    <dbReference type="NCBI Taxonomy" id="2290919"/>
    <lineage>
        <taxon>Bacteria</taxon>
        <taxon>Pseudomonadati</taxon>
        <taxon>Caldisericota/Cryosericota group</taxon>
        <taxon>Candidatus Cryosericota</taxon>
        <taxon>Candidatus Cryosericia</taxon>
        <taxon>Candidatus Cryosericales</taxon>
        <taxon>Candidatus Cryosericaceae</taxon>
        <taxon>Candidatus Cryosericum</taxon>
    </lineage>
</organism>
<keyword evidence="2" id="KW-0639">Primosome</keyword>
<evidence type="ECO:0000256" key="9">
    <source>
        <dbReference type="ARBA" id="ARBA00023235"/>
    </source>
</evidence>
<dbReference type="InterPro" id="IPR016136">
    <property type="entry name" value="DNA_helicase_N/primase_C"/>
</dbReference>
<evidence type="ECO:0000256" key="4">
    <source>
        <dbReference type="ARBA" id="ARBA00022741"/>
    </source>
</evidence>
<dbReference type="PROSITE" id="PS51199">
    <property type="entry name" value="SF4_HELICASE"/>
    <property type="match status" value="1"/>
</dbReference>
<evidence type="ECO:0000256" key="5">
    <source>
        <dbReference type="ARBA" id="ARBA00022801"/>
    </source>
</evidence>
<dbReference type="InterPro" id="IPR007693">
    <property type="entry name" value="DNA_helicase_DnaB-like_N"/>
</dbReference>
<comment type="similarity">
    <text evidence="1">Belongs to the helicase family. DnaB subfamily.</text>
</comment>
<gene>
    <name evidence="14" type="ORF">SMC7_06170</name>
</gene>
<accession>A0A398D0S7</accession>
<evidence type="ECO:0000256" key="12">
    <source>
        <dbReference type="SAM" id="MobiDB-lite"/>
    </source>
</evidence>
<dbReference type="GO" id="GO:0016787">
    <property type="term" value="F:hydrolase activity"/>
    <property type="evidence" value="ECO:0007669"/>
    <property type="project" value="UniProtKB-KW"/>
</dbReference>
<reference evidence="14 15" key="1">
    <citation type="submission" date="2018-09" db="EMBL/GenBank/DDBJ databases">
        <title>Discovery and Ecogenomic Context for Candidatus Cryosericales, a Global Caldiserica Order Active in Thawing Permafrost.</title>
        <authorList>
            <person name="Martinez M.A."/>
            <person name="Woodcroft B.J."/>
            <person name="Ignacio Espinoza J.C."/>
            <person name="Zayed A."/>
            <person name="Singleton C.M."/>
            <person name="Boyd J."/>
            <person name="Li Y.-F."/>
            <person name="Purvine S."/>
            <person name="Maughan H."/>
            <person name="Hodgkins S.B."/>
            <person name="Anderson D."/>
            <person name="Sederholm M."/>
            <person name="Temperton B."/>
            <person name="Saleska S.R."/>
            <person name="Tyson G.W."/>
            <person name="Rich V.I."/>
        </authorList>
    </citation>
    <scope>NUCLEOTIDE SEQUENCE [LARGE SCALE GENOMIC DNA]</scope>
    <source>
        <strain evidence="14 15">SMC7</strain>
    </source>
</reference>
<dbReference type="InterPro" id="IPR007694">
    <property type="entry name" value="DNA_helicase_DnaB-like_C"/>
</dbReference>
<dbReference type="Gene3D" id="1.10.860.10">
    <property type="entry name" value="DNAb Helicase, Chain A"/>
    <property type="match status" value="1"/>
</dbReference>
<dbReference type="GO" id="GO:1990077">
    <property type="term" value="C:primosome complex"/>
    <property type="evidence" value="ECO:0007669"/>
    <property type="project" value="UniProtKB-KW"/>
</dbReference>
<dbReference type="InterPro" id="IPR036185">
    <property type="entry name" value="DNA_heli_DnaB-like_N_sf"/>
</dbReference>
<keyword evidence="3" id="KW-0235">DNA replication</keyword>
<dbReference type="AlphaFoldDB" id="A0A398D0S7"/>
<dbReference type="Pfam" id="PF00772">
    <property type="entry name" value="DnaB"/>
    <property type="match status" value="1"/>
</dbReference>
<keyword evidence="9" id="KW-0413">Isomerase</keyword>
<dbReference type="GO" id="GO:0006269">
    <property type="term" value="P:DNA replication, synthesis of primer"/>
    <property type="evidence" value="ECO:0007669"/>
    <property type="project" value="UniProtKB-KW"/>
</dbReference>
<evidence type="ECO:0000259" key="13">
    <source>
        <dbReference type="PROSITE" id="PS51199"/>
    </source>
</evidence>
<evidence type="ECO:0000256" key="1">
    <source>
        <dbReference type="ARBA" id="ARBA00008428"/>
    </source>
</evidence>
<feature type="domain" description="SF4 helicase" evidence="13">
    <location>
        <begin position="184"/>
        <end position="448"/>
    </location>
</feature>
<keyword evidence="15" id="KW-1185">Reference proteome</keyword>
<evidence type="ECO:0000256" key="6">
    <source>
        <dbReference type="ARBA" id="ARBA00022806"/>
    </source>
</evidence>
<dbReference type="PANTHER" id="PTHR30153">
    <property type="entry name" value="REPLICATIVE DNA HELICASE DNAB"/>
    <property type="match status" value="1"/>
</dbReference>
<evidence type="ECO:0000256" key="3">
    <source>
        <dbReference type="ARBA" id="ARBA00022705"/>
    </source>
</evidence>
<keyword evidence="8" id="KW-0238">DNA-binding</keyword>
<dbReference type="Pfam" id="PF03796">
    <property type="entry name" value="DnaB_C"/>
    <property type="match status" value="1"/>
</dbReference>
<dbReference type="GO" id="GO:0003677">
    <property type="term" value="F:DNA binding"/>
    <property type="evidence" value="ECO:0007669"/>
    <property type="project" value="UniProtKB-KW"/>
</dbReference>
<protein>
    <recommendedName>
        <fullName evidence="10">DNA 5'-3' helicase</fullName>
        <ecNumber evidence="10">5.6.2.3</ecNumber>
    </recommendedName>
</protein>
<feature type="region of interest" description="Disordered" evidence="12">
    <location>
        <begin position="437"/>
        <end position="458"/>
    </location>
</feature>
<keyword evidence="4" id="KW-0547">Nucleotide-binding</keyword>
<keyword evidence="7" id="KW-0067">ATP-binding</keyword>
<evidence type="ECO:0000256" key="8">
    <source>
        <dbReference type="ARBA" id="ARBA00023125"/>
    </source>
</evidence>
<evidence type="ECO:0000256" key="2">
    <source>
        <dbReference type="ARBA" id="ARBA00022515"/>
    </source>
</evidence>
<dbReference type="EC" id="5.6.2.3" evidence="10"/>
<proteinExistence type="inferred from homology"/>
<dbReference type="SUPFAM" id="SSF52540">
    <property type="entry name" value="P-loop containing nucleoside triphosphate hydrolases"/>
    <property type="match status" value="1"/>
</dbReference>
<keyword evidence="5" id="KW-0378">Hydrolase</keyword>
<comment type="caution">
    <text evidence="14">The sequence shown here is derived from an EMBL/GenBank/DDBJ whole genome shotgun (WGS) entry which is preliminary data.</text>
</comment>
<evidence type="ECO:0000256" key="7">
    <source>
        <dbReference type="ARBA" id="ARBA00022840"/>
    </source>
</evidence>
<keyword evidence="6" id="KW-0347">Helicase</keyword>
<evidence type="ECO:0000313" key="14">
    <source>
        <dbReference type="EMBL" id="RIE05737.1"/>
    </source>
</evidence>
<dbReference type="EMBL" id="QXIS01000033">
    <property type="protein sequence ID" value="RIE05737.1"/>
    <property type="molecule type" value="Genomic_DNA"/>
</dbReference>
<dbReference type="InterPro" id="IPR027417">
    <property type="entry name" value="P-loop_NTPase"/>
</dbReference>
<evidence type="ECO:0000256" key="10">
    <source>
        <dbReference type="ARBA" id="ARBA00044969"/>
    </source>
</evidence>